<evidence type="ECO:0000256" key="3">
    <source>
        <dbReference type="ARBA" id="ARBA00022552"/>
    </source>
</evidence>
<feature type="compositionally biased region" description="Polar residues" evidence="5">
    <location>
        <begin position="469"/>
        <end position="504"/>
    </location>
</feature>
<dbReference type="PANTHER" id="PTHR13026">
    <property type="entry name" value="NNP-1 PROTEIN NOVEL NUCLEAR PROTEIN 1 NOP52"/>
    <property type="match status" value="1"/>
</dbReference>
<dbReference type="Pfam" id="PF05997">
    <property type="entry name" value="Nop52"/>
    <property type="match status" value="1"/>
</dbReference>
<feature type="compositionally biased region" description="Basic and acidic residues" evidence="5">
    <location>
        <begin position="565"/>
        <end position="586"/>
    </location>
</feature>
<feature type="compositionally biased region" description="Polar residues" evidence="5">
    <location>
        <begin position="531"/>
        <end position="541"/>
    </location>
</feature>
<feature type="compositionally biased region" description="Basic residues" evidence="5">
    <location>
        <begin position="369"/>
        <end position="380"/>
    </location>
</feature>
<gene>
    <name evidence="6" type="ORF">JOB18_016186</name>
</gene>
<keyword evidence="4" id="KW-0539">Nucleus</keyword>
<dbReference type="EMBL" id="JAGKHQ010000012">
    <property type="protein sequence ID" value="KAG7502229.1"/>
    <property type="molecule type" value="Genomic_DNA"/>
</dbReference>
<feature type="compositionally biased region" description="Basic residues" evidence="5">
    <location>
        <begin position="657"/>
        <end position="666"/>
    </location>
</feature>
<evidence type="ECO:0000256" key="5">
    <source>
        <dbReference type="SAM" id="MobiDB-lite"/>
    </source>
</evidence>
<evidence type="ECO:0000313" key="6">
    <source>
        <dbReference type="EMBL" id="KAG7502229.1"/>
    </source>
</evidence>
<feature type="compositionally biased region" description="Basic residues" evidence="5">
    <location>
        <begin position="893"/>
        <end position="902"/>
    </location>
</feature>
<feature type="compositionally biased region" description="Polar residues" evidence="5">
    <location>
        <begin position="819"/>
        <end position="828"/>
    </location>
</feature>
<protein>
    <submittedName>
        <fullName evidence="6">Ribosomal RNA processing 1-like B</fullName>
    </submittedName>
</protein>
<comment type="subcellular location">
    <subcellularLocation>
        <location evidence="1">Nucleus</location>
    </subcellularLocation>
</comment>
<feature type="region of interest" description="Disordered" evidence="5">
    <location>
        <begin position="236"/>
        <end position="284"/>
    </location>
</feature>
<comment type="similarity">
    <text evidence="2">Belongs to the RRP1 family.</text>
</comment>
<feature type="region of interest" description="Disordered" evidence="5">
    <location>
        <begin position="812"/>
        <end position="920"/>
    </location>
</feature>
<reference evidence="6 7" key="1">
    <citation type="journal article" date="2021" name="Sci. Rep.">
        <title>Chromosome anchoring in Senegalese sole (Solea senegalensis) reveals sex-associated markers and genome rearrangements in flatfish.</title>
        <authorList>
            <person name="Guerrero-Cozar I."/>
            <person name="Gomez-Garrido J."/>
            <person name="Berbel C."/>
            <person name="Martinez-Blanch J.F."/>
            <person name="Alioto T."/>
            <person name="Claros M.G."/>
            <person name="Gagnaire P.A."/>
            <person name="Manchado M."/>
        </authorList>
    </citation>
    <scope>NUCLEOTIDE SEQUENCE [LARGE SCALE GENOMIC DNA]</scope>
    <source>
        <strain evidence="6">Sse05_10M</strain>
    </source>
</reference>
<evidence type="ECO:0000256" key="4">
    <source>
        <dbReference type="ARBA" id="ARBA00023242"/>
    </source>
</evidence>
<feature type="region of interest" description="Disordered" evidence="5">
    <location>
        <begin position="716"/>
        <end position="736"/>
    </location>
</feature>
<feature type="compositionally biased region" description="Acidic residues" evidence="5">
    <location>
        <begin position="407"/>
        <end position="418"/>
    </location>
</feature>
<dbReference type="GO" id="GO:0005634">
    <property type="term" value="C:nucleus"/>
    <property type="evidence" value="ECO:0007669"/>
    <property type="project" value="UniProtKB-SubCell"/>
</dbReference>
<feature type="compositionally biased region" description="Basic residues" evidence="5">
    <location>
        <begin position="623"/>
        <end position="633"/>
    </location>
</feature>
<keyword evidence="7" id="KW-1185">Reference proteome</keyword>
<keyword evidence="3" id="KW-0698">rRNA processing</keyword>
<feature type="region of interest" description="Disordered" evidence="5">
    <location>
        <begin position="649"/>
        <end position="668"/>
    </location>
</feature>
<feature type="compositionally biased region" description="Basic residues" evidence="5">
    <location>
        <begin position="428"/>
        <end position="438"/>
    </location>
</feature>
<dbReference type="GO" id="GO:0006364">
    <property type="term" value="P:rRNA processing"/>
    <property type="evidence" value="ECO:0007669"/>
    <property type="project" value="UniProtKB-KW"/>
</dbReference>
<feature type="compositionally biased region" description="Acidic residues" evidence="5">
    <location>
        <begin position="355"/>
        <end position="366"/>
    </location>
</feature>
<proteinExistence type="inferred from homology"/>
<dbReference type="Proteomes" id="UP000693946">
    <property type="component" value="Linkage Group LG2"/>
</dbReference>
<sequence length="920" mass="103192">MSLILEPEVQFAQKLAANEKPTRTKALKKLRKYINVRSQNETGGFTSDELLKLWKGLFYCLWMQDKPLMQEDLSNHISSLIHSFHDLDGQILYLEGFLQTMKREWTGIDRLRMDKFFQLVRFVFRQTFVMLKRKNWESSGVARFLQLLTAELLQHDSAAPCGLQLHILDLYLTELATVGSEELTADQNLLFIEPFCKTAAKTKDRTLFGAICSNIFSTIIEQAPFAIEELMKEMKAAEDSDSGQASDDCEEEVQETTSKPLSKKITGKQLNGCKSNEDDEDDEDELLHMEDSDTELHYDDDIGPVLQFDYSGLADKLLKLASRNSTPSHNRQKLYKIIKVLRDLSEGILPRNEYPEEVSTDEDDDMFGSRRRMKKKRRHHMNEQEGTPSAKKLKIRKKPEASNLTEQNEDVEEDDGEQIDQNANEGGKKKKRKKKKARVVQAQSPIQEIKKTEGSPQCSQTDDLGKGAVTQNSISSGKDTEAATSQAEPETLYSEANEQPSVTVNEELKPCTTDEDQSETLSKKKKRHTSEPQAVTREQQPSAATASEISTEADTPVTRKKKKKNDTTSVRHEGSAENDTITKKPTEATALANLKTGAQVKLDGKLTETNIVTETSPHETARPLKKKTKKKSKQKLDEIIVVSPVADGDAVTPVKNKGNKSTKKKKLTLEEQQEAEEATLEVNANGEITVTKPAKKKRTPVQAVEIRGETHVQMVDSVDTEIPQTESEVCSSRKPNKKKRRIPVVFEFEADEVVASAQKNAAVNGFAEETLTKKEKPGNDVEEPPTPLSTKKSQKKVKNDFITFQSNTLAPTPLFCRTKGSSSTPLSSKKTRQTPKSESKKVTFGLKNNKTAEFRKSDRSLLVSPDGSSRVPFDPEQKPKFGVLKSPPTPKSTKIKKTRKMSLKSAKVTPKRRPLAADFF</sequence>
<feature type="region of interest" description="Disordered" evidence="5">
    <location>
        <begin position="353"/>
        <end position="635"/>
    </location>
</feature>
<feature type="region of interest" description="Disordered" evidence="5">
    <location>
        <begin position="759"/>
        <end position="796"/>
    </location>
</feature>
<dbReference type="PANTHER" id="PTHR13026:SF0">
    <property type="entry name" value="RIBOSOMAL RNA PROCESSING 1B"/>
    <property type="match status" value="1"/>
</dbReference>
<feature type="compositionally biased region" description="Basic and acidic residues" evidence="5">
    <location>
        <begin position="850"/>
        <end position="859"/>
    </location>
</feature>
<name>A0AAV6R9Y1_SOLSE</name>
<feature type="compositionally biased region" description="Low complexity" evidence="5">
    <location>
        <begin position="542"/>
        <end position="553"/>
    </location>
</feature>
<accession>A0AAV6R9Y1</accession>
<comment type="caution">
    <text evidence="6">The sequence shown here is derived from an EMBL/GenBank/DDBJ whole genome shotgun (WGS) entry which is preliminary data.</text>
</comment>
<dbReference type="InterPro" id="IPR010301">
    <property type="entry name" value="RRP1"/>
</dbReference>
<evidence type="ECO:0000256" key="2">
    <source>
        <dbReference type="ARBA" id="ARBA00006374"/>
    </source>
</evidence>
<feature type="compositionally biased region" description="Basic and acidic residues" evidence="5">
    <location>
        <begin position="770"/>
        <end position="779"/>
    </location>
</feature>
<evidence type="ECO:0000256" key="1">
    <source>
        <dbReference type="ARBA" id="ARBA00004123"/>
    </source>
</evidence>
<dbReference type="AlphaFoldDB" id="A0AAV6R9Y1"/>
<dbReference type="GO" id="GO:0030688">
    <property type="term" value="C:preribosome, small subunit precursor"/>
    <property type="evidence" value="ECO:0007669"/>
    <property type="project" value="InterPro"/>
</dbReference>
<organism evidence="6 7">
    <name type="scientific">Solea senegalensis</name>
    <name type="common">Senegalese sole</name>
    <dbReference type="NCBI Taxonomy" id="28829"/>
    <lineage>
        <taxon>Eukaryota</taxon>
        <taxon>Metazoa</taxon>
        <taxon>Chordata</taxon>
        <taxon>Craniata</taxon>
        <taxon>Vertebrata</taxon>
        <taxon>Euteleostomi</taxon>
        <taxon>Actinopterygii</taxon>
        <taxon>Neopterygii</taxon>
        <taxon>Teleostei</taxon>
        <taxon>Neoteleostei</taxon>
        <taxon>Acanthomorphata</taxon>
        <taxon>Carangaria</taxon>
        <taxon>Pleuronectiformes</taxon>
        <taxon>Pleuronectoidei</taxon>
        <taxon>Soleidae</taxon>
        <taxon>Solea</taxon>
    </lineage>
</organism>
<evidence type="ECO:0000313" key="7">
    <source>
        <dbReference type="Proteomes" id="UP000693946"/>
    </source>
</evidence>